<proteinExistence type="predicted"/>
<evidence type="ECO:0000313" key="2">
    <source>
        <dbReference type="EMBL" id="JAD66523.1"/>
    </source>
</evidence>
<accession>A0A0A9BWD9</accession>
<reference evidence="2" key="1">
    <citation type="submission" date="2014-09" db="EMBL/GenBank/DDBJ databases">
        <authorList>
            <person name="Magalhaes I.L.F."/>
            <person name="Oliveira U."/>
            <person name="Santos F.R."/>
            <person name="Vidigal T.H.D.A."/>
            <person name="Brescovit A.D."/>
            <person name="Santos A.J."/>
        </authorList>
    </citation>
    <scope>NUCLEOTIDE SEQUENCE</scope>
    <source>
        <tissue evidence="2">Shoot tissue taken approximately 20 cm above the soil surface</tissue>
    </source>
</reference>
<protein>
    <submittedName>
        <fullName evidence="2">Uncharacterized protein</fullName>
    </submittedName>
</protein>
<feature type="region of interest" description="Disordered" evidence="1">
    <location>
        <begin position="36"/>
        <end position="78"/>
    </location>
</feature>
<sequence>MKHRAVNSKTTPPKRIRHQKCRRCSIWQAKSVFSPVAPANGRETGQPRQCLQGGNGAQKSRHCQHQRNTQQGFRLELL</sequence>
<evidence type="ECO:0000256" key="1">
    <source>
        <dbReference type="SAM" id="MobiDB-lite"/>
    </source>
</evidence>
<feature type="region of interest" description="Disordered" evidence="1">
    <location>
        <begin position="1"/>
        <end position="20"/>
    </location>
</feature>
<dbReference type="AlphaFoldDB" id="A0A0A9BWD9"/>
<organism evidence="2">
    <name type="scientific">Arundo donax</name>
    <name type="common">Giant reed</name>
    <name type="synonym">Donax arundinaceus</name>
    <dbReference type="NCBI Taxonomy" id="35708"/>
    <lineage>
        <taxon>Eukaryota</taxon>
        <taxon>Viridiplantae</taxon>
        <taxon>Streptophyta</taxon>
        <taxon>Embryophyta</taxon>
        <taxon>Tracheophyta</taxon>
        <taxon>Spermatophyta</taxon>
        <taxon>Magnoliopsida</taxon>
        <taxon>Liliopsida</taxon>
        <taxon>Poales</taxon>
        <taxon>Poaceae</taxon>
        <taxon>PACMAD clade</taxon>
        <taxon>Arundinoideae</taxon>
        <taxon>Arundineae</taxon>
        <taxon>Arundo</taxon>
    </lineage>
</organism>
<name>A0A0A9BWD9_ARUDO</name>
<dbReference type="EMBL" id="GBRH01231372">
    <property type="protein sequence ID" value="JAD66523.1"/>
    <property type="molecule type" value="Transcribed_RNA"/>
</dbReference>
<reference evidence="2" key="2">
    <citation type="journal article" date="2015" name="Data Brief">
        <title>Shoot transcriptome of the giant reed, Arundo donax.</title>
        <authorList>
            <person name="Barrero R.A."/>
            <person name="Guerrero F.D."/>
            <person name="Moolhuijzen P."/>
            <person name="Goolsby J.A."/>
            <person name="Tidwell J."/>
            <person name="Bellgard S.E."/>
            <person name="Bellgard M.I."/>
        </authorList>
    </citation>
    <scope>NUCLEOTIDE SEQUENCE</scope>
    <source>
        <tissue evidence="2">Shoot tissue taken approximately 20 cm above the soil surface</tissue>
    </source>
</reference>